<feature type="domain" description="DAHP synthase ferredoxin-like" evidence="3">
    <location>
        <begin position="1"/>
        <end position="66"/>
    </location>
</feature>
<sequence>MIVVMKPGASEAELALLVEHIRASGLREHVSRGTERVLVGAIGDERVLDTALIGRLPGVERALRIVKPYRLVSRELVGVNSVVQVGAVPIGGEAWQLIVGPTSVATPGAAEAVAASLAPCGARLMHGGVYGPALFGGPYEAQGAGVAGLEHLLAAARARALPAIAELTDVRLLETFLEYGVDALLIGARNMQNFELLKEVGRVNKPVILKRALAATAAEWLMAAEYVAVGGNHRIVLCERGVRGFDDATPALFDAGAIAWLKCESHLPVIADPGRAVGRADLVAPVALAALAAGADGLMVDVGAEAHALDTASLQQLGAQMRALAPALGRTFA</sequence>
<keyword evidence="1 4" id="KW-0808">Transferase</keyword>
<evidence type="ECO:0000256" key="1">
    <source>
        <dbReference type="ARBA" id="ARBA00022679"/>
    </source>
</evidence>
<dbReference type="Pfam" id="PF18152">
    <property type="entry name" value="DAHP_snth_FXD"/>
    <property type="match status" value="1"/>
</dbReference>
<evidence type="ECO:0000259" key="3">
    <source>
        <dbReference type="Pfam" id="PF18152"/>
    </source>
</evidence>
<reference evidence="4 5" key="1">
    <citation type="submission" date="2019-04" db="EMBL/GenBank/DDBJ databases">
        <title>Crenobacter sp. nov.</title>
        <authorList>
            <person name="Shi S."/>
        </authorList>
    </citation>
    <scope>NUCLEOTIDE SEQUENCE [LARGE SCALE GENOMIC DNA]</scope>
    <source>
        <strain evidence="4 5">GY 70310</strain>
    </source>
</reference>
<comment type="caution">
    <text evidence="4">The sequence shown here is derived from an EMBL/GenBank/DDBJ whole genome shotgun (WGS) entry which is preliminary data.</text>
</comment>
<dbReference type="OrthoDB" id="9802281at2"/>
<proteinExistence type="predicted"/>
<organism evidence="4 5">
    <name type="scientific">Crenobacter intestini</name>
    <dbReference type="NCBI Taxonomy" id="2563443"/>
    <lineage>
        <taxon>Bacteria</taxon>
        <taxon>Pseudomonadati</taxon>
        <taxon>Pseudomonadota</taxon>
        <taxon>Betaproteobacteria</taxon>
        <taxon>Neisseriales</taxon>
        <taxon>Neisseriaceae</taxon>
        <taxon>Crenobacter</taxon>
    </lineage>
</organism>
<evidence type="ECO:0000259" key="2">
    <source>
        <dbReference type="Pfam" id="PF00793"/>
    </source>
</evidence>
<keyword evidence="5" id="KW-1185">Reference proteome</keyword>
<evidence type="ECO:0000313" key="4">
    <source>
        <dbReference type="EMBL" id="TIC86881.1"/>
    </source>
</evidence>
<dbReference type="InterPro" id="IPR052899">
    <property type="entry name" value="Class-I_DAHP_synthase"/>
</dbReference>
<dbReference type="EC" id="2.5.1.54" evidence="4"/>
<dbReference type="SUPFAM" id="SSF51569">
    <property type="entry name" value="Aldolase"/>
    <property type="match status" value="1"/>
</dbReference>
<dbReference type="RefSeq" id="WP_136550892.1">
    <property type="nucleotide sequence ID" value="NZ_STGJ01000001.1"/>
</dbReference>
<dbReference type="Gene3D" id="3.20.20.70">
    <property type="entry name" value="Aldolase class I"/>
    <property type="match status" value="1"/>
</dbReference>
<dbReference type="InterPro" id="IPR041071">
    <property type="entry name" value="DAHP_snth_FXD"/>
</dbReference>
<dbReference type="Proteomes" id="UP000308891">
    <property type="component" value="Unassembled WGS sequence"/>
</dbReference>
<accession>A0A4T0V628</accession>
<name>A0A4T0V628_9NEIS</name>
<gene>
    <name evidence="4" type="ORF">E5K04_00240</name>
</gene>
<dbReference type="InterPro" id="IPR013785">
    <property type="entry name" value="Aldolase_TIM"/>
</dbReference>
<evidence type="ECO:0000313" key="5">
    <source>
        <dbReference type="Proteomes" id="UP000308891"/>
    </source>
</evidence>
<dbReference type="AlphaFoldDB" id="A0A4T0V628"/>
<dbReference type="PANTHER" id="PTHR43018">
    <property type="entry name" value="PHOSPHO-2-DEHYDRO-3-DEOXYHEPTONATE ALDOLASE"/>
    <property type="match status" value="1"/>
</dbReference>
<dbReference type="InterPro" id="IPR006218">
    <property type="entry name" value="DAHP1/KDSA"/>
</dbReference>
<dbReference type="PANTHER" id="PTHR43018:SF3">
    <property type="entry name" value="CARBOXYSOME FORMATION PROTEIN"/>
    <property type="match status" value="1"/>
</dbReference>
<protein>
    <submittedName>
        <fullName evidence="4">3-deoxy-7-phosphoheptulonate synthase</fullName>
        <ecNumber evidence="4">2.5.1.54</ecNumber>
    </submittedName>
</protein>
<dbReference type="Gene3D" id="3.30.70.1140">
    <property type="entry name" value="Phospho-2-dehydro-3-deoxyheptonate aldolase, domain 1"/>
    <property type="match status" value="1"/>
</dbReference>
<dbReference type="GO" id="GO:0003849">
    <property type="term" value="F:3-deoxy-7-phosphoheptulonate synthase activity"/>
    <property type="evidence" value="ECO:0007669"/>
    <property type="project" value="UniProtKB-EC"/>
</dbReference>
<dbReference type="EMBL" id="STGJ01000001">
    <property type="protein sequence ID" value="TIC86881.1"/>
    <property type="molecule type" value="Genomic_DNA"/>
</dbReference>
<dbReference type="Pfam" id="PF00793">
    <property type="entry name" value="DAHP_synth_1"/>
    <property type="match status" value="1"/>
</dbReference>
<feature type="domain" description="DAHP synthetase I/KDSA" evidence="2">
    <location>
        <begin position="89"/>
        <end position="308"/>
    </location>
</feature>